<name>A0ABW8UQP3_9RHOB</name>
<evidence type="ECO:0000313" key="2">
    <source>
        <dbReference type="EMBL" id="MFL4469438.1"/>
    </source>
</evidence>
<sequence length="135" mass="15185">MTLEIVTDPARLDYDRIIPFVQNSYWGTGRAAADIRRAFAGSAVVGVFEEGAMLGTARAVTDGVFHAYIYDLFVFEEHRGRGLAHVLMDALFDHPDLRDVAGWMLSTRDAHGLYEKYGFAPIDPGRVMWMRRTST</sequence>
<dbReference type="InterPro" id="IPR000182">
    <property type="entry name" value="GNAT_dom"/>
</dbReference>
<dbReference type="Proteomes" id="UP001627408">
    <property type="component" value="Unassembled WGS sequence"/>
</dbReference>
<evidence type="ECO:0000259" key="1">
    <source>
        <dbReference type="PROSITE" id="PS51186"/>
    </source>
</evidence>
<keyword evidence="3" id="KW-1185">Reference proteome</keyword>
<dbReference type="InterPro" id="IPR053144">
    <property type="entry name" value="Acetyltransferase_Butenolide"/>
</dbReference>
<keyword evidence="2" id="KW-0808">Transferase</keyword>
<dbReference type="InterPro" id="IPR016181">
    <property type="entry name" value="Acyl_CoA_acyltransferase"/>
</dbReference>
<feature type="domain" description="N-acetyltransferase" evidence="1">
    <location>
        <begin position="1"/>
        <end position="135"/>
    </location>
</feature>
<accession>A0ABW8UQP3</accession>
<dbReference type="PANTHER" id="PTHR43233">
    <property type="entry name" value="FAMILY N-ACETYLTRANSFERASE, PUTATIVE (AFU_ORTHOLOGUE AFUA_6G03350)-RELATED"/>
    <property type="match status" value="1"/>
</dbReference>
<dbReference type="Pfam" id="PF00583">
    <property type="entry name" value="Acetyltransf_1"/>
    <property type="match status" value="1"/>
</dbReference>
<proteinExistence type="predicted"/>
<dbReference type="Gene3D" id="3.40.630.30">
    <property type="match status" value="1"/>
</dbReference>
<dbReference type="CDD" id="cd04301">
    <property type="entry name" value="NAT_SF"/>
    <property type="match status" value="1"/>
</dbReference>
<evidence type="ECO:0000313" key="3">
    <source>
        <dbReference type="Proteomes" id="UP001627408"/>
    </source>
</evidence>
<reference evidence="2 3" key="1">
    <citation type="submission" date="2024-08" db="EMBL/GenBank/DDBJ databases">
        <title>Tateyamaria sp. nov., isolated from marine algae.</title>
        <authorList>
            <person name="Choi B.J."/>
            <person name="Kim J.M."/>
            <person name="Lee J.K."/>
            <person name="Choi D.G."/>
            <person name="Bayburt H."/>
            <person name="Baek J.H."/>
            <person name="Han D.M."/>
            <person name="Jeon C.O."/>
        </authorList>
    </citation>
    <scope>NUCLEOTIDE SEQUENCE [LARGE SCALE GENOMIC DNA]</scope>
    <source>
        <strain evidence="2 3">KMU-156</strain>
    </source>
</reference>
<dbReference type="PANTHER" id="PTHR43233:SF1">
    <property type="entry name" value="FAMILY N-ACETYLTRANSFERASE, PUTATIVE (AFU_ORTHOLOGUE AFUA_6G03350)-RELATED"/>
    <property type="match status" value="1"/>
</dbReference>
<dbReference type="SUPFAM" id="SSF55729">
    <property type="entry name" value="Acyl-CoA N-acyltransferases (Nat)"/>
    <property type="match status" value="1"/>
</dbReference>
<dbReference type="PROSITE" id="PS51186">
    <property type="entry name" value="GNAT"/>
    <property type="match status" value="1"/>
</dbReference>
<dbReference type="RefSeq" id="WP_407591282.1">
    <property type="nucleotide sequence ID" value="NZ_JBHDIY010000002.1"/>
</dbReference>
<protein>
    <submittedName>
        <fullName evidence="2">GNAT family N-acetyltransferase</fullName>
        <ecNumber evidence="2">2.3.-.-</ecNumber>
    </submittedName>
</protein>
<organism evidence="2 3">
    <name type="scientific">Tateyamaria armeniaca</name>
    <dbReference type="NCBI Taxonomy" id="2518930"/>
    <lineage>
        <taxon>Bacteria</taxon>
        <taxon>Pseudomonadati</taxon>
        <taxon>Pseudomonadota</taxon>
        <taxon>Alphaproteobacteria</taxon>
        <taxon>Rhodobacterales</taxon>
        <taxon>Roseobacteraceae</taxon>
        <taxon>Tateyamaria</taxon>
    </lineage>
</organism>
<gene>
    <name evidence="2" type="ORF">ACERZ8_05970</name>
</gene>
<dbReference type="GO" id="GO:0016746">
    <property type="term" value="F:acyltransferase activity"/>
    <property type="evidence" value="ECO:0007669"/>
    <property type="project" value="UniProtKB-KW"/>
</dbReference>
<dbReference type="EC" id="2.3.-.-" evidence="2"/>
<keyword evidence="2" id="KW-0012">Acyltransferase</keyword>
<dbReference type="EMBL" id="JBHDIY010000002">
    <property type="protein sequence ID" value="MFL4469438.1"/>
    <property type="molecule type" value="Genomic_DNA"/>
</dbReference>
<comment type="caution">
    <text evidence="2">The sequence shown here is derived from an EMBL/GenBank/DDBJ whole genome shotgun (WGS) entry which is preliminary data.</text>
</comment>